<protein>
    <recommendedName>
        <fullName evidence="3">Ribosomal L7/L12-like protein</fullName>
    </recommendedName>
</protein>
<comment type="caution">
    <text evidence="1">The sequence shown here is derived from an EMBL/GenBank/DDBJ whole genome shotgun (WGS) entry which is preliminary data.</text>
</comment>
<dbReference type="RefSeq" id="WP_127939642.1">
    <property type="nucleotide sequence ID" value="NZ_SAUN01000001.1"/>
</dbReference>
<dbReference type="Proteomes" id="UP000284824">
    <property type="component" value="Unassembled WGS sequence"/>
</dbReference>
<sequence>MDSVEERIARLERQVADLQRHLGIDPALADPQGPFLPPEFYQALERGKTILAIKIYREATGASLLEAKNTVETMARGRR</sequence>
<gene>
    <name evidence="1" type="ORF">EDD27_10093</name>
</gene>
<evidence type="ECO:0000313" key="1">
    <source>
        <dbReference type="EMBL" id="RVX47171.1"/>
    </source>
</evidence>
<proteinExistence type="predicted"/>
<organism evidence="1 2">
    <name type="scientific">Nonomuraea polychroma</name>
    <dbReference type="NCBI Taxonomy" id="46176"/>
    <lineage>
        <taxon>Bacteria</taxon>
        <taxon>Bacillati</taxon>
        <taxon>Actinomycetota</taxon>
        <taxon>Actinomycetes</taxon>
        <taxon>Streptosporangiales</taxon>
        <taxon>Streptosporangiaceae</taxon>
        <taxon>Nonomuraea</taxon>
    </lineage>
</organism>
<dbReference type="AlphaFoldDB" id="A0A438MNN5"/>
<accession>A0A438MNN5</accession>
<dbReference type="Gene3D" id="3.30.1390.10">
    <property type="match status" value="1"/>
</dbReference>
<name>A0A438MNN5_9ACTN</name>
<dbReference type="OrthoDB" id="3298842at2"/>
<dbReference type="InterPro" id="IPR014719">
    <property type="entry name" value="Ribosomal_bL12_C/ClpS-like"/>
</dbReference>
<evidence type="ECO:0000313" key="2">
    <source>
        <dbReference type="Proteomes" id="UP000284824"/>
    </source>
</evidence>
<dbReference type="EMBL" id="SAUN01000001">
    <property type="protein sequence ID" value="RVX47171.1"/>
    <property type="molecule type" value="Genomic_DNA"/>
</dbReference>
<evidence type="ECO:0008006" key="3">
    <source>
        <dbReference type="Google" id="ProtNLM"/>
    </source>
</evidence>
<reference evidence="1 2" key="1">
    <citation type="submission" date="2019-01" db="EMBL/GenBank/DDBJ databases">
        <title>Sequencing the genomes of 1000 actinobacteria strains.</title>
        <authorList>
            <person name="Klenk H.-P."/>
        </authorList>
    </citation>
    <scope>NUCLEOTIDE SEQUENCE [LARGE SCALE GENOMIC DNA]</scope>
    <source>
        <strain evidence="1 2">DSM 43925</strain>
    </source>
</reference>
<keyword evidence="2" id="KW-1185">Reference proteome</keyword>